<dbReference type="SUPFAM" id="SSF51735">
    <property type="entry name" value="NAD(P)-binding Rossmann-fold domains"/>
    <property type="match status" value="1"/>
</dbReference>
<proteinExistence type="predicted"/>
<dbReference type="KEGG" id="pasa:BAOM_2681"/>
<dbReference type="Gene3D" id="3.40.50.720">
    <property type="entry name" value="NAD(P)-binding Rossmann-like Domain"/>
    <property type="match status" value="1"/>
</dbReference>
<dbReference type="Proteomes" id="UP000283095">
    <property type="component" value="Chromosome"/>
</dbReference>
<dbReference type="RefSeq" id="WP_164853214.1">
    <property type="nucleotide sequence ID" value="NZ_CP026095.1"/>
</dbReference>
<organism evidence="1 2">
    <name type="scientific">Peribacillus asahii</name>
    <dbReference type="NCBI Taxonomy" id="228899"/>
    <lineage>
        <taxon>Bacteria</taxon>
        <taxon>Bacillati</taxon>
        <taxon>Bacillota</taxon>
        <taxon>Bacilli</taxon>
        <taxon>Bacillales</taxon>
        <taxon>Bacillaceae</taxon>
        <taxon>Peribacillus</taxon>
    </lineage>
</organism>
<sequence>MVNIAEKVIFIMGGTSSGIGEETTKKLAQERAKLIIVARCEDCLKNLFLFVVNTKR</sequence>
<accession>A0A3Q9RNQ3</accession>
<name>A0A3Q9RNQ3_9BACI</name>
<gene>
    <name evidence="1" type="ORF">BAOM_2681</name>
</gene>
<reference evidence="1 2" key="1">
    <citation type="submission" date="2018-01" db="EMBL/GenBank/DDBJ databases">
        <title>Bacillus asahii Genome sequencing and assembly.</title>
        <authorList>
            <person name="Jiang H."/>
            <person name="Feng Y."/>
            <person name="Zhao F."/>
            <person name="Lin X."/>
        </authorList>
    </citation>
    <scope>NUCLEOTIDE SEQUENCE [LARGE SCALE GENOMIC DNA]</scope>
    <source>
        <strain evidence="1 2">OM18</strain>
    </source>
</reference>
<dbReference type="InterPro" id="IPR036291">
    <property type="entry name" value="NAD(P)-bd_dom_sf"/>
</dbReference>
<dbReference type="AlphaFoldDB" id="A0A3Q9RNQ3"/>
<evidence type="ECO:0000313" key="2">
    <source>
        <dbReference type="Proteomes" id="UP000283095"/>
    </source>
</evidence>
<evidence type="ECO:0000313" key="1">
    <source>
        <dbReference type="EMBL" id="AZV43290.1"/>
    </source>
</evidence>
<dbReference type="EMBL" id="CP026095">
    <property type="protein sequence ID" value="AZV43290.1"/>
    <property type="molecule type" value="Genomic_DNA"/>
</dbReference>
<protein>
    <submittedName>
        <fullName evidence="1">Oxidoreductase</fullName>
    </submittedName>
</protein>